<proteinExistence type="predicted"/>
<dbReference type="AlphaFoldDB" id="A0A133NVX1"/>
<reference evidence="1 2" key="1">
    <citation type="submission" date="2016-01" db="EMBL/GenBank/DDBJ databases">
        <authorList>
            <person name="Oliw E.H."/>
        </authorList>
    </citation>
    <scope>NUCLEOTIDE SEQUENCE [LARGE SCALE GENOMIC DNA]</scope>
    <source>
        <strain evidence="1 2">PSS_7772B</strain>
    </source>
</reference>
<comment type="caution">
    <text evidence="1">The sequence shown here is derived from an EMBL/GenBank/DDBJ whole genome shotgun (WGS) entry which is preliminary data.</text>
</comment>
<dbReference type="EMBL" id="LRQB01000046">
    <property type="protein sequence ID" value="KXA20434.1"/>
    <property type="molecule type" value="Genomic_DNA"/>
</dbReference>
<dbReference type="PATRIC" id="fig|2702.100.peg.775"/>
<organism evidence="1 2">
    <name type="scientific">Gardnerella vaginalis</name>
    <dbReference type="NCBI Taxonomy" id="2702"/>
    <lineage>
        <taxon>Bacteria</taxon>
        <taxon>Bacillati</taxon>
        <taxon>Actinomycetota</taxon>
        <taxon>Actinomycetes</taxon>
        <taxon>Bifidobacteriales</taxon>
        <taxon>Bifidobacteriaceae</taxon>
        <taxon>Gardnerella</taxon>
    </lineage>
</organism>
<name>A0A133NVX1_GARVA</name>
<protein>
    <submittedName>
        <fullName evidence="1">Uncharacterized protein</fullName>
    </submittedName>
</protein>
<evidence type="ECO:0000313" key="2">
    <source>
        <dbReference type="Proteomes" id="UP000070687"/>
    </source>
</evidence>
<dbReference type="Proteomes" id="UP000070687">
    <property type="component" value="Unassembled WGS sequence"/>
</dbReference>
<sequence>MLASVVMHCALLVVSRFELMKDVSLIPCFACRESVACVYGVFLNALKFFGINIFLDNFGRSSCIFWLGMQ</sequence>
<accession>A0A133NVX1</accession>
<gene>
    <name evidence="1" type="ORF">HMPREF3208_00795</name>
</gene>
<evidence type="ECO:0000313" key="1">
    <source>
        <dbReference type="EMBL" id="KXA20434.1"/>
    </source>
</evidence>